<keyword evidence="5 7" id="KW-0732">Signal</keyword>
<evidence type="ECO:0000256" key="7">
    <source>
        <dbReference type="SAM" id="SignalP"/>
    </source>
</evidence>
<evidence type="ECO:0000313" key="8">
    <source>
        <dbReference type="EMBL" id="GCB68156.1"/>
    </source>
</evidence>
<sequence>MESLKVVLLLSLVLVHVCCEDEPSPALEGGSWNMDSENWQDDLPEDNKIMQQFARLVKRAKFDKFYGLMGKRASGPTQAGIVGRKRQKGEMFVGLMGRRSSSAEAPPEWERIQYYGRRRK</sequence>
<comment type="similarity">
    <text evidence="2">Belongs to the tachykinin family.</text>
</comment>
<organism evidence="8 9">
    <name type="scientific">Scyliorhinus torazame</name>
    <name type="common">Cloudy catshark</name>
    <name type="synonym">Catulus torazame</name>
    <dbReference type="NCBI Taxonomy" id="75743"/>
    <lineage>
        <taxon>Eukaryota</taxon>
        <taxon>Metazoa</taxon>
        <taxon>Chordata</taxon>
        <taxon>Craniata</taxon>
        <taxon>Vertebrata</taxon>
        <taxon>Chondrichthyes</taxon>
        <taxon>Elasmobranchii</taxon>
        <taxon>Galeomorphii</taxon>
        <taxon>Galeoidea</taxon>
        <taxon>Carcharhiniformes</taxon>
        <taxon>Scyliorhinidae</taxon>
        <taxon>Scyliorhinus</taxon>
    </lineage>
</organism>
<name>A0A401P4Y7_SCYTO</name>
<protein>
    <recommendedName>
        <fullName evidence="10">Neurokinin A</fullName>
    </recommendedName>
</protein>
<keyword evidence="4" id="KW-0165">Cleavage on pair of basic residues</keyword>
<dbReference type="PANTHER" id="PTHR11250:SF5">
    <property type="entry name" value="PROTACHYKININ-1-LIKE ISOFORM X1-RELATED"/>
    <property type="match status" value="1"/>
</dbReference>
<evidence type="ECO:0008006" key="10">
    <source>
        <dbReference type="Google" id="ProtNLM"/>
    </source>
</evidence>
<dbReference type="OMA" id="DSENWQD"/>
<proteinExistence type="inferred from homology"/>
<keyword evidence="6" id="KW-0027">Amidation</keyword>
<dbReference type="GO" id="GO:0005576">
    <property type="term" value="C:extracellular region"/>
    <property type="evidence" value="ECO:0007669"/>
    <property type="project" value="UniProtKB-SubCell"/>
</dbReference>
<evidence type="ECO:0000256" key="6">
    <source>
        <dbReference type="ARBA" id="ARBA00022815"/>
    </source>
</evidence>
<dbReference type="Proteomes" id="UP000288216">
    <property type="component" value="Unassembled WGS sequence"/>
</dbReference>
<keyword evidence="9" id="KW-1185">Reference proteome</keyword>
<evidence type="ECO:0000256" key="2">
    <source>
        <dbReference type="ARBA" id="ARBA00007518"/>
    </source>
</evidence>
<feature type="signal peptide" evidence="7">
    <location>
        <begin position="1"/>
        <end position="19"/>
    </location>
</feature>
<evidence type="ECO:0000256" key="5">
    <source>
        <dbReference type="ARBA" id="ARBA00022729"/>
    </source>
</evidence>
<feature type="chain" id="PRO_5019532925" description="Neurokinin A" evidence="7">
    <location>
        <begin position="20"/>
        <end position="120"/>
    </location>
</feature>
<evidence type="ECO:0000256" key="4">
    <source>
        <dbReference type="ARBA" id="ARBA00022685"/>
    </source>
</evidence>
<dbReference type="EMBL" id="BFAA01000172">
    <property type="protein sequence ID" value="GCB68156.1"/>
    <property type="molecule type" value="Genomic_DNA"/>
</dbReference>
<dbReference type="PANTHER" id="PTHR11250">
    <property type="entry name" value="TACHYKININ"/>
    <property type="match status" value="1"/>
</dbReference>
<evidence type="ECO:0000313" key="9">
    <source>
        <dbReference type="Proteomes" id="UP000288216"/>
    </source>
</evidence>
<comment type="caution">
    <text evidence="8">The sequence shown here is derived from an EMBL/GenBank/DDBJ whole genome shotgun (WGS) entry which is preliminary data.</text>
</comment>
<gene>
    <name evidence="8" type="ORF">scyTo_0000829</name>
</gene>
<evidence type="ECO:0000256" key="3">
    <source>
        <dbReference type="ARBA" id="ARBA00022525"/>
    </source>
</evidence>
<evidence type="ECO:0000256" key="1">
    <source>
        <dbReference type="ARBA" id="ARBA00004613"/>
    </source>
</evidence>
<accession>A0A401P4Y7</accession>
<dbReference type="InterPro" id="IPR013055">
    <property type="entry name" value="Tachy_Neuro_lke_CS"/>
</dbReference>
<reference evidence="8 9" key="1">
    <citation type="journal article" date="2018" name="Nat. Ecol. Evol.">
        <title>Shark genomes provide insights into elasmobranch evolution and the origin of vertebrates.</title>
        <authorList>
            <person name="Hara Y"/>
            <person name="Yamaguchi K"/>
            <person name="Onimaru K"/>
            <person name="Kadota M"/>
            <person name="Koyanagi M"/>
            <person name="Keeley SD"/>
            <person name="Tatsumi K"/>
            <person name="Tanaka K"/>
            <person name="Motone F"/>
            <person name="Kageyama Y"/>
            <person name="Nozu R"/>
            <person name="Adachi N"/>
            <person name="Nishimura O"/>
            <person name="Nakagawa R"/>
            <person name="Tanegashima C"/>
            <person name="Kiyatake I"/>
            <person name="Matsumoto R"/>
            <person name="Murakumo K"/>
            <person name="Nishida K"/>
            <person name="Terakita A"/>
            <person name="Kuratani S"/>
            <person name="Sato K"/>
            <person name="Hyodo S Kuraku.S."/>
        </authorList>
    </citation>
    <scope>NUCLEOTIDE SEQUENCE [LARGE SCALE GENOMIC DNA]</scope>
</reference>
<dbReference type="PROSITE" id="PS00267">
    <property type="entry name" value="TACHYKININ"/>
    <property type="match status" value="2"/>
</dbReference>
<dbReference type="OrthoDB" id="9538060at2759"/>
<dbReference type="AlphaFoldDB" id="A0A401P4Y7"/>
<comment type="subcellular location">
    <subcellularLocation>
        <location evidence="1">Secreted</location>
    </subcellularLocation>
</comment>
<keyword evidence="3" id="KW-0964">Secreted</keyword>